<comment type="catalytic activity">
    <reaction evidence="26">
        <text>1-tetradecanoyl-2-(9Z,12Z-octadecadienoyl)-sn-glycero-3-phosphocholine + H2O = 2-(9Z,12Z-octadecadienoyl)-sn-glycero-3-phosphocholine + tetradecanoate + H(+)</text>
        <dbReference type="Rhea" id="RHEA:54388"/>
        <dbReference type="ChEBI" id="CHEBI:15377"/>
        <dbReference type="ChEBI" id="CHEBI:15378"/>
        <dbReference type="ChEBI" id="CHEBI:30807"/>
        <dbReference type="ChEBI" id="CHEBI:76084"/>
        <dbReference type="ChEBI" id="CHEBI:86094"/>
    </reaction>
    <physiologicalReaction direction="left-to-right" evidence="26">
        <dbReference type="Rhea" id="RHEA:54389"/>
    </physiologicalReaction>
</comment>
<comment type="catalytic activity">
    <reaction evidence="19">
        <text>1-octadecanoyl-2-nonanoyl-sn-glycero-3-phosphocholine + H2O = nonanoate + 1-octadecanoyl-sn-glycero-3-phosphocholine + H(+)</text>
        <dbReference type="Rhea" id="RHEA:54472"/>
        <dbReference type="ChEBI" id="CHEBI:15377"/>
        <dbReference type="ChEBI" id="CHEBI:15378"/>
        <dbReference type="ChEBI" id="CHEBI:32361"/>
        <dbReference type="ChEBI" id="CHEBI:73858"/>
        <dbReference type="ChEBI" id="CHEBI:138214"/>
    </reaction>
    <physiologicalReaction direction="left-to-right" evidence="19">
        <dbReference type="Rhea" id="RHEA:54473"/>
    </physiologicalReaction>
</comment>
<sequence length="588" mass="66343">MAEEYLSDSRLRSWLSIQWENWPSFPLVVGVALTVATYYVKCVAKKPLLITGSADCADFLQRRCPVLVQEYYPTVWCFTSRAHTLICGIIRDLADGKPPSYRQDILHTPDGGEIHLDWLEHHGDHHHGNHHHDNKTRPTVLIMPGLTGNSGSAYVARLARGAHKQGYRGVVFNNRGTNGVELKSARSYCAANTDDLHLVVSHVKTLYPDAPLMAVGVSLGGIILFNYVAKLGKDCGLVAAMVVSVSWNVFEGTRSLEETVNKLLFNRYLAKGLTTNLRRNRVVFDQHGSIDIDHALQASTIGEFDERFTAKVFGYESLQHYYTDASPHHKVPNIQTPILCLNAADDIFSPLDSIPIDEVEKNPNIALVMTSHGGHIGFGDWLFPTRESFMDKLYQQYVDAVFKYGQELANEEEGKWVDAQDQRNSPTQKASSDTGLFKLCLEFDTIMFSYYNKSAFHERCVPKQDQGTSPPPAAGGGGKRTEADYRHCNEVAEDKIWRESVKNEWKGVQQWEDNWGFLKEYDQKGRPKPQKELPDRVPVYSDNMPNTTNGVIGSRMRTDIGRHMFQLERALMTGHKKKKLGTELMCYD</sequence>
<evidence type="ECO:0000256" key="12">
    <source>
        <dbReference type="ARBA" id="ARBA00023422"/>
    </source>
</evidence>
<evidence type="ECO:0000256" key="8">
    <source>
        <dbReference type="ARBA" id="ARBA00022989"/>
    </source>
</evidence>
<evidence type="ECO:0000256" key="5">
    <source>
        <dbReference type="ARBA" id="ARBA00022692"/>
    </source>
</evidence>
<evidence type="ECO:0000256" key="15">
    <source>
        <dbReference type="ARBA" id="ARBA00047611"/>
    </source>
</evidence>
<dbReference type="GO" id="GO:0051792">
    <property type="term" value="P:medium-chain fatty acid biosynthetic process"/>
    <property type="evidence" value="ECO:0007669"/>
    <property type="project" value="TreeGrafter"/>
</dbReference>
<comment type="catalytic activity">
    <reaction evidence="15">
        <text>1-hexadecanoyl-2-(5-oxopentanoyl)-sn-glycero-3-phosphocholine + H2O = 5-oxopentanoate + 1-hexadecanoyl-sn-glycero-3-phosphocholine + H(+)</text>
        <dbReference type="Rhea" id="RHEA:40483"/>
        <dbReference type="ChEBI" id="CHEBI:15377"/>
        <dbReference type="ChEBI" id="CHEBI:15378"/>
        <dbReference type="ChEBI" id="CHEBI:16120"/>
        <dbReference type="ChEBI" id="CHEBI:72998"/>
        <dbReference type="ChEBI" id="CHEBI:77890"/>
    </reaction>
    <physiologicalReaction direction="left-to-right" evidence="15">
        <dbReference type="Rhea" id="RHEA:40484"/>
    </physiologicalReaction>
</comment>
<dbReference type="SUPFAM" id="SSF53474">
    <property type="entry name" value="alpha/beta-Hydrolases"/>
    <property type="match status" value="1"/>
</dbReference>
<organism evidence="36 37">
    <name type="scientific">Branchiostoma belcheri</name>
    <name type="common">Amphioxus</name>
    <dbReference type="NCBI Taxonomy" id="7741"/>
    <lineage>
        <taxon>Eukaryota</taxon>
        <taxon>Metazoa</taxon>
        <taxon>Chordata</taxon>
        <taxon>Cephalochordata</taxon>
        <taxon>Leptocardii</taxon>
        <taxon>Amphioxiformes</taxon>
        <taxon>Branchiostomatidae</taxon>
        <taxon>Branchiostoma</taxon>
    </lineage>
</organism>
<comment type="catalytic activity">
    <reaction evidence="29">
        <text>1-hexadecanoyl-2-nonadioyl-sn-glycero-3-phosphocholine + H2O = nonanedioate + 1-hexadecanoyl-sn-glycero-3-phosphocholine + H(+)</text>
        <dbReference type="Rhea" id="RHEA:41388"/>
        <dbReference type="ChEBI" id="CHEBI:15377"/>
        <dbReference type="ChEBI" id="CHEBI:15378"/>
        <dbReference type="ChEBI" id="CHEBI:72998"/>
        <dbReference type="ChEBI" id="CHEBI:78207"/>
        <dbReference type="ChEBI" id="CHEBI:78208"/>
    </reaction>
    <physiologicalReaction direction="left-to-right" evidence="29">
        <dbReference type="Rhea" id="RHEA:41389"/>
    </physiologicalReaction>
</comment>
<keyword evidence="4" id="KW-0719">Serine esterase</keyword>
<name>A0A6P4YVE2_BRABE</name>
<comment type="catalytic activity">
    <reaction evidence="16">
        <text>1-hexadecanoyl-2-(9-oxononanoyl)-sn-glycero-3-phosphocholine + H2O = 9-oxononanoate + 1-hexadecanoyl-sn-glycero-3-phosphocholine + H(+)</text>
        <dbReference type="Rhea" id="RHEA:41179"/>
        <dbReference type="ChEBI" id="CHEBI:15377"/>
        <dbReference type="ChEBI" id="CHEBI:15378"/>
        <dbReference type="ChEBI" id="CHEBI:61042"/>
        <dbReference type="ChEBI" id="CHEBI:72998"/>
        <dbReference type="ChEBI" id="CHEBI:77812"/>
    </reaction>
    <physiologicalReaction direction="left-to-right" evidence="16">
        <dbReference type="Rhea" id="RHEA:41180"/>
    </physiologicalReaction>
</comment>
<evidence type="ECO:0000256" key="6">
    <source>
        <dbReference type="ARBA" id="ARBA00022801"/>
    </source>
</evidence>
<dbReference type="FunFam" id="3.40.50.1820:FF:000079">
    <property type="entry name" value="Abhydrolase domain-containing 3"/>
    <property type="match status" value="1"/>
</dbReference>
<keyword evidence="5" id="KW-0812">Transmembrane</keyword>
<dbReference type="InterPro" id="IPR050960">
    <property type="entry name" value="AB_hydrolase_4_sf"/>
</dbReference>
<dbReference type="KEGG" id="bbel:109472887"/>
<feature type="domain" description="AB hydrolase-1" evidence="35">
    <location>
        <begin position="138"/>
        <end position="378"/>
    </location>
</feature>
<evidence type="ECO:0000259" key="35">
    <source>
        <dbReference type="Pfam" id="PF00561"/>
    </source>
</evidence>
<accession>A0A6P4YVE2</accession>
<evidence type="ECO:0000256" key="11">
    <source>
        <dbReference type="ARBA" id="ARBA00023264"/>
    </source>
</evidence>
<feature type="compositionally biased region" description="Basic and acidic residues" evidence="34">
    <location>
        <begin position="522"/>
        <end position="535"/>
    </location>
</feature>
<evidence type="ECO:0000256" key="27">
    <source>
        <dbReference type="ARBA" id="ARBA00052588"/>
    </source>
</evidence>
<dbReference type="Proteomes" id="UP000515135">
    <property type="component" value="Unplaced"/>
</dbReference>
<evidence type="ECO:0000256" key="32">
    <source>
        <dbReference type="ARBA" id="ARBA00071303"/>
    </source>
</evidence>
<comment type="catalytic activity">
    <reaction evidence="14">
        <text>a 1,2-diacyl-sn-glycero-3-phosphocholine + H2O = a 2-acyl-sn-glycero-3-phosphocholine + a fatty acid + H(+)</text>
        <dbReference type="Rhea" id="RHEA:18689"/>
        <dbReference type="ChEBI" id="CHEBI:15377"/>
        <dbReference type="ChEBI" id="CHEBI:15378"/>
        <dbReference type="ChEBI" id="CHEBI:28868"/>
        <dbReference type="ChEBI" id="CHEBI:57643"/>
        <dbReference type="ChEBI" id="CHEBI:57875"/>
        <dbReference type="EC" id="3.1.1.32"/>
    </reaction>
    <physiologicalReaction direction="left-to-right" evidence="14">
        <dbReference type="Rhea" id="RHEA:18690"/>
    </physiologicalReaction>
</comment>
<evidence type="ECO:0000256" key="33">
    <source>
        <dbReference type="ARBA" id="ARBA00082158"/>
    </source>
</evidence>
<evidence type="ECO:0000256" key="7">
    <source>
        <dbReference type="ARBA" id="ARBA00022968"/>
    </source>
</evidence>
<evidence type="ECO:0000256" key="13">
    <source>
        <dbReference type="ARBA" id="ARBA00023721"/>
    </source>
</evidence>
<evidence type="ECO:0000256" key="17">
    <source>
        <dbReference type="ARBA" id="ARBA00048471"/>
    </source>
</evidence>
<keyword evidence="36" id="KW-1185">Reference proteome</keyword>
<evidence type="ECO:0000256" key="19">
    <source>
        <dbReference type="ARBA" id="ARBA00050182"/>
    </source>
</evidence>
<comment type="similarity">
    <text evidence="2">Belongs to the AB hydrolase superfamily. AB hydrolase 4 family.</text>
</comment>
<dbReference type="RefSeq" id="XP_019628313.1">
    <property type="nucleotide sequence ID" value="XM_019772754.1"/>
</dbReference>
<keyword evidence="10" id="KW-0472">Membrane</keyword>
<dbReference type="InterPro" id="IPR020339">
    <property type="entry name" value="C20orf85-like"/>
</dbReference>
<evidence type="ECO:0000256" key="18">
    <source>
        <dbReference type="ARBA" id="ARBA00050145"/>
    </source>
</evidence>
<dbReference type="InterPro" id="IPR000073">
    <property type="entry name" value="AB_hydrolase_1"/>
</dbReference>
<evidence type="ECO:0000256" key="24">
    <source>
        <dbReference type="ARBA" id="ARBA00051705"/>
    </source>
</evidence>
<dbReference type="GO" id="GO:0006650">
    <property type="term" value="P:glycerophospholipid metabolic process"/>
    <property type="evidence" value="ECO:0007669"/>
    <property type="project" value="UniProtKB-ARBA"/>
</dbReference>
<evidence type="ECO:0000256" key="10">
    <source>
        <dbReference type="ARBA" id="ARBA00023136"/>
    </source>
</evidence>
<comment type="catalytic activity">
    <reaction evidence="13">
        <text>1-O-hexadecyl-2-acetyl-sn-glycero-3-phosphocholine + H2O = 1-O-hexadecyl-sn-glycero-3-phosphocholine + acetate + H(+)</text>
        <dbReference type="Rhea" id="RHEA:40479"/>
        <dbReference type="ChEBI" id="CHEBI:15377"/>
        <dbReference type="ChEBI" id="CHEBI:15378"/>
        <dbReference type="ChEBI" id="CHEBI:30089"/>
        <dbReference type="ChEBI" id="CHEBI:44811"/>
        <dbReference type="ChEBI" id="CHEBI:64496"/>
    </reaction>
    <physiologicalReaction direction="left-to-right" evidence="13">
        <dbReference type="Rhea" id="RHEA:40480"/>
    </physiologicalReaction>
</comment>
<evidence type="ECO:0000256" key="2">
    <source>
        <dbReference type="ARBA" id="ARBA00010884"/>
    </source>
</evidence>
<comment type="catalytic activity">
    <reaction evidence="12">
        <text>a 1,2-diacyl-sn-glycero-3-phosphocholine + H2O = a 1-acyl-sn-glycero-3-phosphocholine + a fatty acid + H(+)</text>
        <dbReference type="Rhea" id="RHEA:15801"/>
        <dbReference type="ChEBI" id="CHEBI:15377"/>
        <dbReference type="ChEBI" id="CHEBI:15378"/>
        <dbReference type="ChEBI" id="CHEBI:28868"/>
        <dbReference type="ChEBI" id="CHEBI:57643"/>
        <dbReference type="ChEBI" id="CHEBI:58168"/>
        <dbReference type="EC" id="3.1.1.4"/>
    </reaction>
    <physiologicalReaction direction="left-to-right" evidence="12">
        <dbReference type="Rhea" id="RHEA:15802"/>
    </physiologicalReaction>
</comment>
<evidence type="ECO:0000256" key="3">
    <source>
        <dbReference type="ARBA" id="ARBA00013278"/>
    </source>
</evidence>
<dbReference type="InterPro" id="IPR029058">
    <property type="entry name" value="AB_hydrolase_fold"/>
</dbReference>
<dbReference type="GO" id="GO:0051793">
    <property type="term" value="P:medium-chain fatty acid catabolic process"/>
    <property type="evidence" value="ECO:0007669"/>
    <property type="project" value="TreeGrafter"/>
</dbReference>
<evidence type="ECO:0000256" key="28">
    <source>
        <dbReference type="ARBA" id="ARBA00052747"/>
    </source>
</evidence>
<evidence type="ECO:0000256" key="25">
    <source>
        <dbReference type="ARBA" id="ARBA00052087"/>
    </source>
</evidence>
<evidence type="ECO:0000256" key="16">
    <source>
        <dbReference type="ARBA" id="ARBA00048288"/>
    </source>
</evidence>
<feature type="region of interest" description="Disordered" evidence="34">
    <location>
        <begin position="461"/>
        <end position="483"/>
    </location>
</feature>
<dbReference type="PANTHER" id="PTHR10794:SF63">
    <property type="entry name" value="ALPHA_BETA HYDROLASE 1, ISOFORM A"/>
    <property type="match status" value="1"/>
</dbReference>
<dbReference type="GO" id="GO:0016020">
    <property type="term" value="C:membrane"/>
    <property type="evidence" value="ECO:0007669"/>
    <property type="project" value="UniProtKB-SubCell"/>
</dbReference>
<dbReference type="Pfam" id="PF14945">
    <property type="entry name" value="LLC1"/>
    <property type="match status" value="1"/>
</dbReference>
<evidence type="ECO:0000313" key="36">
    <source>
        <dbReference type="Proteomes" id="UP000515135"/>
    </source>
</evidence>
<keyword evidence="11" id="KW-1208">Phospholipid metabolism</keyword>
<comment type="catalytic activity">
    <reaction evidence="23">
        <text>1-tetradecanoyl-2-(5Z,8Z,11Z,14Z-eicosatetraenoyl)-sn-glycero-3-phosphocholine + H2O = 2-(5Z,8Z,11Z,14Z)-eicosatetraenoyl-sn-glycero-3-phosphocholine + tetradecanoate + H(+)</text>
        <dbReference type="Rhea" id="RHEA:54396"/>
        <dbReference type="ChEBI" id="CHEBI:15377"/>
        <dbReference type="ChEBI" id="CHEBI:15378"/>
        <dbReference type="ChEBI" id="CHEBI:30807"/>
        <dbReference type="ChEBI" id="CHEBI:76079"/>
        <dbReference type="ChEBI" id="CHEBI:86102"/>
    </reaction>
    <physiologicalReaction direction="left-to-right" evidence="23">
        <dbReference type="Rhea" id="RHEA:54397"/>
    </physiologicalReaction>
</comment>
<evidence type="ECO:0000256" key="31">
    <source>
        <dbReference type="ARBA" id="ARBA00059841"/>
    </source>
</evidence>
<protein>
    <recommendedName>
        <fullName evidence="32">Phospholipase ABHD3</fullName>
        <ecNumber evidence="3">3.1.1.4</ecNumber>
    </recommendedName>
    <alternativeName>
        <fullName evidence="33">Abhydrolase domain-containing protein 3</fullName>
    </alternativeName>
</protein>
<evidence type="ECO:0000256" key="4">
    <source>
        <dbReference type="ARBA" id="ARBA00022487"/>
    </source>
</evidence>
<dbReference type="GO" id="GO:0004623">
    <property type="term" value="F:phospholipase A2 activity"/>
    <property type="evidence" value="ECO:0007669"/>
    <property type="project" value="UniProtKB-EC"/>
</dbReference>
<evidence type="ECO:0000256" key="23">
    <source>
        <dbReference type="ARBA" id="ARBA00051164"/>
    </source>
</evidence>
<dbReference type="GeneID" id="109472887"/>
<comment type="catalytic activity">
    <reaction evidence="28">
        <text>1-octadecanoyl-2-octanoyl-sn-glycero-3-phosphocholine + H2O = 1-octadecanoyl-sn-glycero-3-phosphocholine + octanoate + H(+)</text>
        <dbReference type="Rhea" id="RHEA:54468"/>
        <dbReference type="ChEBI" id="CHEBI:15377"/>
        <dbReference type="ChEBI" id="CHEBI:15378"/>
        <dbReference type="ChEBI" id="CHEBI:25646"/>
        <dbReference type="ChEBI" id="CHEBI:73858"/>
        <dbReference type="ChEBI" id="CHEBI:138213"/>
    </reaction>
    <physiologicalReaction direction="left-to-right" evidence="28">
        <dbReference type="Rhea" id="RHEA:54469"/>
    </physiologicalReaction>
</comment>
<comment type="catalytic activity">
    <reaction evidence="25">
        <text>1-octadecanoyl-2-acetyl-sn-glycero-3-phosphocholine + H2O = 1-octadecanoyl-sn-glycero-3-phosphocholine + acetate + H(+)</text>
        <dbReference type="Rhea" id="RHEA:54408"/>
        <dbReference type="ChEBI" id="CHEBI:15377"/>
        <dbReference type="ChEBI" id="CHEBI:15378"/>
        <dbReference type="ChEBI" id="CHEBI:30089"/>
        <dbReference type="ChEBI" id="CHEBI:73858"/>
        <dbReference type="ChEBI" id="CHEBI:75220"/>
    </reaction>
    <physiologicalReaction direction="left-to-right" evidence="25">
        <dbReference type="Rhea" id="RHEA:54409"/>
    </physiologicalReaction>
</comment>
<comment type="function">
    <text evidence="31">Phospholipase that may play a role in phospholipids remodeling. May selectively cleave myristate (C14)-containing phosphatidylcholines through its predominant phospholipase 1 activity, cleaving preferentially acyl groups in sn1 position. In parallel, may have a minor phospholipase 2 activity acting on acyl groups in position sn2. In addition to (C14)-containing phosphatidylcholines, may also act on other medium-chain-containing and oxidatively truncated phospholipids.</text>
</comment>
<evidence type="ECO:0000256" key="14">
    <source>
        <dbReference type="ARBA" id="ARBA00036688"/>
    </source>
</evidence>
<evidence type="ECO:0000256" key="26">
    <source>
        <dbReference type="ARBA" id="ARBA00052144"/>
    </source>
</evidence>
<comment type="catalytic activity">
    <reaction evidence="20">
        <text>1-tetradecanoyl-2-(4Z,7Z,10Z,13Z,16Z,19Z-docosahexaenoyl)-sn-glycero-3-phosphocholine + H2O = 2-(4Z,7Z,10Z,13Z,16Z,19Z-docosahexaenoyl)-sn-glycero-3-phosphocholine + tetradecanoate + H(+)</text>
        <dbReference type="Rhea" id="RHEA:54400"/>
        <dbReference type="ChEBI" id="CHEBI:15377"/>
        <dbReference type="ChEBI" id="CHEBI:15378"/>
        <dbReference type="ChEBI" id="CHEBI:30807"/>
        <dbReference type="ChEBI" id="CHEBI:76085"/>
        <dbReference type="ChEBI" id="CHEBI:86162"/>
    </reaction>
    <physiologicalReaction direction="left-to-right" evidence="20">
        <dbReference type="Rhea" id="RHEA:54401"/>
    </physiologicalReaction>
</comment>
<comment type="catalytic activity">
    <reaction evidence="27">
        <text>1-octadecanoyl-2-hexanoyl-sn-glycero-3-phosphocholine + H2O = hexanoate + 1-octadecanoyl-sn-glycero-3-phosphocholine + H(+)</text>
        <dbReference type="Rhea" id="RHEA:54464"/>
        <dbReference type="ChEBI" id="CHEBI:15377"/>
        <dbReference type="ChEBI" id="CHEBI:15378"/>
        <dbReference type="ChEBI" id="CHEBI:17120"/>
        <dbReference type="ChEBI" id="CHEBI:73858"/>
        <dbReference type="ChEBI" id="CHEBI:138212"/>
    </reaction>
    <physiologicalReaction direction="left-to-right" evidence="27">
        <dbReference type="Rhea" id="RHEA:54465"/>
    </physiologicalReaction>
</comment>
<evidence type="ECO:0000256" key="34">
    <source>
        <dbReference type="SAM" id="MobiDB-lite"/>
    </source>
</evidence>
<comment type="catalytic activity">
    <reaction evidence="17">
        <text>1-hexadecanoyl-2-glutaroyl-sn-glycero-3-phosphocholine + H2O = glutarate + 1-hexadecanoyl-sn-glycero-3-phosphocholine + H(+)</text>
        <dbReference type="Rhea" id="RHEA:41159"/>
        <dbReference type="ChEBI" id="CHEBI:15377"/>
        <dbReference type="ChEBI" id="CHEBI:15378"/>
        <dbReference type="ChEBI" id="CHEBI:30921"/>
        <dbReference type="ChEBI" id="CHEBI:72998"/>
        <dbReference type="ChEBI" id="CHEBI:77756"/>
    </reaction>
    <physiologicalReaction direction="left-to-right" evidence="17">
        <dbReference type="Rhea" id="RHEA:41160"/>
    </physiologicalReaction>
</comment>
<proteinExistence type="inferred from homology"/>
<feature type="region of interest" description="Disordered" evidence="34">
    <location>
        <begin position="522"/>
        <end position="553"/>
    </location>
</feature>
<keyword evidence="7" id="KW-0735">Signal-anchor</keyword>
<reference evidence="37" key="1">
    <citation type="submission" date="2025-08" db="UniProtKB">
        <authorList>
            <consortium name="RefSeq"/>
        </authorList>
    </citation>
    <scope>IDENTIFICATION</scope>
    <source>
        <tissue evidence="37">Gonad</tissue>
    </source>
</reference>
<dbReference type="Gene3D" id="3.40.50.1820">
    <property type="entry name" value="alpha/beta hydrolase"/>
    <property type="match status" value="1"/>
</dbReference>
<dbReference type="GO" id="GO:0047372">
    <property type="term" value="F:monoacylglycerol lipase activity"/>
    <property type="evidence" value="ECO:0007669"/>
    <property type="project" value="TreeGrafter"/>
</dbReference>
<comment type="catalytic activity">
    <reaction evidence="18">
        <text>1,2-ditetradecanoyl-sn-glycero-3-phosphocholine + H2O = 1-tetradecanoyl-sn-glycero-3-phosphocholine + tetradecanoate + H(+)</text>
        <dbReference type="Rhea" id="RHEA:54456"/>
        <dbReference type="ChEBI" id="CHEBI:15377"/>
        <dbReference type="ChEBI" id="CHEBI:15378"/>
        <dbReference type="ChEBI" id="CHEBI:30807"/>
        <dbReference type="ChEBI" id="CHEBI:45240"/>
        <dbReference type="ChEBI" id="CHEBI:64489"/>
    </reaction>
    <physiologicalReaction direction="left-to-right" evidence="18">
        <dbReference type="Rhea" id="RHEA:54457"/>
    </physiologicalReaction>
</comment>
<evidence type="ECO:0000256" key="22">
    <source>
        <dbReference type="ARBA" id="ARBA00050674"/>
    </source>
</evidence>
<evidence type="ECO:0000256" key="21">
    <source>
        <dbReference type="ARBA" id="ARBA00050276"/>
    </source>
</evidence>
<dbReference type="AlphaFoldDB" id="A0A6P4YVE2"/>
<dbReference type="GO" id="GO:0008126">
    <property type="term" value="F:acetylesterase activity"/>
    <property type="evidence" value="ECO:0007669"/>
    <property type="project" value="TreeGrafter"/>
</dbReference>
<evidence type="ECO:0000313" key="37">
    <source>
        <dbReference type="RefSeq" id="XP_019628313.1"/>
    </source>
</evidence>
<comment type="catalytic activity">
    <reaction evidence="21">
        <text>1-O-hexadecyl-2-nonadioyl-sn-glycero-3-phosphocholine + H2O = nonanedioate + 1-O-hexadecyl-sn-glycero-3-phosphocholine + H(+)</text>
        <dbReference type="Rhea" id="RHEA:54552"/>
        <dbReference type="ChEBI" id="CHEBI:15377"/>
        <dbReference type="ChEBI" id="CHEBI:15378"/>
        <dbReference type="ChEBI" id="CHEBI:64496"/>
        <dbReference type="ChEBI" id="CHEBI:78208"/>
        <dbReference type="ChEBI" id="CHEBI:138269"/>
    </reaction>
    <physiologicalReaction direction="left-to-right" evidence="21">
        <dbReference type="Rhea" id="RHEA:54553"/>
    </physiologicalReaction>
</comment>
<keyword evidence="6" id="KW-0378">Hydrolase</keyword>
<comment type="catalytic activity">
    <reaction evidence="22">
        <text>1-octadecanoyl-2-pentanoyl-sn-glycero-3-phosphocholine + H2O = pentanoate + 1-octadecanoyl-sn-glycero-3-phosphocholine + H(+)</text>
        <dbReference type="Rhea" id="RHEA:54460"/>
        <dbReference type="ChEBI" id="CHEBI:15377"/>
        <dbReference type="ChEBI" id="CHEBI:15378"/>
        <dbReference type="ChEBI" id="CHEBI:31011"/>
        <dbReference type="ChEBI" id="CHEBI:73858"/>
        <dbReference type="ChEBI" id="CHEBI:138211"/>
    </reaction>
    <physiologicalReaction direction="left-to-right" evidence="22">
        <dbReference type="Rhea" id="RHEA:54461"/>
    </physiologicalReaction>
</comment>
<evidence type="ECO:0000256" key="20">
    <source>
        <dbReference type="ARBA" id="ARBA00050195"/>
    </source>
</evidence>
<evidence type="ECO:0000256" key="29">
    <source>
        <dbReference type="ARBA" id="ARBA00052808"/>
    </source>
</evidence>
<dbReference type="Pfam" id="PF00561">
    <property type="entry name" value="Abhydrolase_1"/>
    <property type="match status" value="1"/>
</dbReference>
<evidence type="ECO:0000256" key="30">
    <source>
        <dbReference type="ARBA" id="ARBA00052894"/>
    </source>
</evidence>
<comment type="catalytic activity">
    <reaction evidence="24">
        <text>1-tetradecanoyl-2-(9Z,12Z-octadecadienoyl)-sn-glycero-3-phosphocholine + H2O = 1-tetradecanoyl-sn-glycero-3-phosphocholine + (9Z,12Z)-octadecadienoate + H(+)</text>
        <dbReference type="Rhea" id="RHEA:54392"/>
        <dbReference type="ChEBI" id="CHEBI:15377"/>
        <dbReference type="ChEBI" id="CHEBI:15378"/>
        <dbReference type="ChEBI" id="CHEBI:30245"/>
        <dbReference type="ChEBI" id="CHEBI:64489"/>
        <dbReference type="ChEBI" id="CHEBI:86094"/>
    </reaction>
    <physiologicalReaction direction="left-to-right" evidence="24">
        <dbReference type="Rhea" id="RHEA:54393"/>
    </physiologicalReaction>
</comment>
<comment type="catalytic activity">
    <reaction evidence="30">
        <text>1,2-ditetradecanoyl-sn-glycero-3-phosphocholine + H2O = 2-tetradecanoyl-sn-glycero-3-phosphocholine + tetradecanoate + H(+)</text>
        <dbReference type="Rhea" id="RHEA:54404"/>
        <dbReference type="ChEBI" id="CHEBI:15377"/>
        <dbReference type="ChEBI" id="CHEBI:15378"/>
        <dbReference type="ChEBI" id="CHEBI:30807"/>
        <dbReference type="ChEBI" id="CHEBI:45240"/>
        <dbReference type="ChEBI" id="CHEBI:131738"/>
    </reaction>
    <physiologicalReaction direction="left-to-right" evidence="30">
        <dbReference type="Rhea" id="RHEA:54405"/>
    </physiologicalReaction>
</comment>
<dbReference type="OrthoDB" id="247542at2759"/>
<keyword evidence="8" id="KW-1133">Transmembrane helix</keyword>
<keyword evidence="9" id="KW-0443">Lipid metabolism</keyword>
<evidence type="ECO:0000256" key="1">
    <source>
        <dbReference type="ARBA" id="ARBA00004606"/>
    </source>
</evidence>
<dbReference type="GO" id="GO:0008970">
    <property type="term" value="F:phospholipase A1 activity"/>
    <property type="evidence" value="ECO:0007669"/>
    <property type="project" value="UniProtKB-EC"/>
</dbReference>
<comment type="subcellular location">
    <subcellularLocation>
        <location evidence="1">Membrane</location>
        <topology evidence="1">Single-pass type II membrane protein</topology>
    </subcellularLocation>
</comment>
<dbReference type="PANTHER" id="PTHR10794">
    <property type="entry name" value="ABHYDROLASE DOMAIN-CONTAINING PROTEIN"/>
    <property type="match status" value="1"/>
</dbReference>
<gene>
    <name evidence="37" type="primary">LOC109472887</name>
</gene>
<evidence type="ECO:0000256" key="9">
    <source>
        <dbReference type="ARBA" id="ARBA00023098"/>
    </source>
</evidence>
<dbReference type="EC" id="3.1.1.4" evidence="3"/>